<dbReference type="Pfam" id="PF22422">
    <property type="entry name" value="MGH1-like_GH"/>
    <property type="match status" value="1"/>
</dbReference>
<dbReference type="InterPro" id="IPR004888">
    <property type="entry name" value="Glycoside_hydrolase_63"/>
</dbReference>
<evidence type="ECO:0000256" key="11">
    <source>
        <dbReference type="ARBA" id="ARBA00038888"/>
    </source>
</evidence>
<evidence type="ECO:0000256" key="10">
    <source>
        <dbReference type="ARBA" id="ARBA00023295"/>
    </source>
</evidence>
<keyword evidence="9" id="KW-0325">Glycoprotein</keyword>
<gene>
    <name evidence="14" type="ORF">SAMN02745181_3101</name>
</gene>
<name>A0A1M6P7T7_9BACT</name>
<dbReference type="Gene3D" id="1.50.10.10">
    <property type="match status" value="1"/>
</dbReference>
<dbReference type="InterPro" id="IPR012341">
    <property type="entry name" value="6hp_glycosidase-like_sf"/>
</dbReference>
<accession>A0A1M6P7T7</accession>
<evidence type="ECO:0000259" key="12">
    <source>
        <dbReference type="Pfam" id="PF03200"/>
    </source>
</evidence>
<dbReference type="EC" id="3.2.1.106" evidence="11"/>
<keyword evidence="15" id="KW-1185">Reference proteome</keyword>
<evidence type="ECO:0000256" key="3">
    <source>
        <dbReference type="ARBA" id="ARBA00022692"/>
    </source>
</evidence>
<dbReference type="Proteomes" id="UP000184510">
    <property type="component" value="Unassembled WGS sequence"/>
</dbReference>
<dbReference type="RefSeq" id="WP_143184656.1">
    <property type="nucleotide sequence ID" value="NZ_FQYR01000005.1"/>
</dbReference>
<dbReference type="STRING" id="1123071.SAMN02745181_3101"/>
<dbReference type="SUPFAM" id="SSF48208">
    <property type="entry name" value="Six-hairpin glycosidases"/>
    <property type="match status" value="1"/>
</dbReference>
<evidence type="ECO:0000256" key="9">
    <source>
        <dbReference type="ARBA" id="ARBA00023180"/>
    </source>
</evidence>
<keyword evidence="5" id="KW-0256">Endoplasmic reticulum</keyword>
<dbReference type="InParanoid" id="A0A1M6P7T7"/>
<protein>
    <recommendedName>
        <fullName evidence="11">mannosyl-oligosaccharide glucosidase</fullName>
        <ecNumber evidence="11">3.2.1.106</ecNumber>
    </recommendedName>
</protein>
<dbReference type="EMBL" id="FQYR01000005">
    <property type="protein sequence ID" value="SHK04018.1"/>
    <property type="molecule type" value="Genomic_DNA"/>
</dbReference>
<evidence type="ECO:0000259" key="13">
    <source>
        <dbReference type="Pfam" id="PF22422"/>
    </source>
</evidence>
<evidence type="ECO:0000256" key="5">
    <source>
        <dbReference type="ARBA" id="ARBA00022824"/>
    </source>
</evidence>
<keyword evidence="8" id="KW-0472">Membrane</keyword>
<dbReference type="OrthoDB" id="9798687at2"/>
<dbReference type="PANTHER" id="PTHR10412">
    <property type="entry name" value="MANNOSYL-OLIGOSACCHARIDE GLUCOSIDASE"/>
    <property type="match status" value="1"/>
</dbReference>
<keyword evidence="4 14" id="KW-0378">Hydrolase</keyword>
<keyword evidence="3" id="KW-0812">Transmembrane</keyword>
<keyword evidence="10" id="KW-0326">Glycosidase</keyword>
<dbReference type="InterPro" id="IPR008928">
    <property type="entry name" value="6-hairpin_glycosidase_sf"/>
</dbReference>
<dbReference type="GO" id="GO:0004573">
    <property type="term" value="F:Glc3Man9GlcNAc2 oligosaccharide glucosidase activity"/>
    <property type="evidence" value="ECO:0007669"/>
    <property type="project" value="UniProtKB-EC"/>
</dbReference>
<keyword evidence="7" id="KW-1133">Transmembrane helix</keyword>
<feature type="domain" description="Glycosyl hydrolase family 63 C-terminal" evidence="12">
    <location>
        <begin position="706"/>
        <end position="794"/>
    </location>
</feature>
<proteinExistence type="inferred from homology"/>
<reference evidence="14 15" key="1">
    <citation type="submission" date="2016-11" db="EMBL/GenBank/DDBJ databases">
        <authorList>
            <person name="Jaros S."/>
            <person name="Januszkiewicz K."/>
            <person name="Wedrychowicz H."/>
        </authorList>
    </citation>
    <scope>NUCLEOTIDE SEQUENCE [LARGE SCALE GENOMIC DNA]</scope>
    <source>
        <strain evidence="14 15">DSM 18772</strain>
    </source>
</reference>
<dbReference type="PANTHER" id="PTHR10412:SF11">
    <property type="entry name" value="MANNOSYL-OLIGOSACCHARIDE GLUCOSIDASE"/>
    <property type="match status" value="1"/>
</dbReference>
<evidence type="ECO:0000256" key="1">
    <source>
        <dbReference type="ARBA" id="ARBA00004648"/>
    </source>
</evidence>
<comment type="similarity">
    <text evidence="2">Belongs to the glycosyl hydrolase 63 family.</text>
</comment>
<organism evidence="14 15">
    <name type="scientific">Rubritalea squalenifaciens DSM 18772</name>
    <dbReference type="NCBI Taxonomy" id="1123071"/>
    <lineage>
        <taxon>Bacteria</taxon>
        <taxon>Pseudomonadati</taxon>
        <taxon>Verrucomicrobiota</taxon>
        <taxon>Verrucomicrobiia</taxon>
        <taxon>Verrucomicrobiales</taxon>
        <taxon>Rubritaleaceae</taxon>
        <taxon>Rubritalea</taxon>
    </lineage>
</organism>
<evidence type="ECO:0000256" key="6">
    <source>
        <dbReference type="ARBA" id="ARBA00022968"/>
    </source>
</evidence>
<sequence>MKETGTISAERKRLVEDGKRSKNWKRWGPYLAERQWGTVREDYSDSGDVWHHFTHDHARSRTYRWGEDGLLGWSDRKQRINFAPIVWNGKDPILKERLFGLSGPQGNHGEDVKECYYYLNNTPTHSYSRALYKYPMERFPYSKIVEENASRSAKEPEYGLIDTGVFDEGEYWDVETIVAKAGPQDMCWTMRVTNRSDHDEEIHILPSVWFRNSWGWSGDHFEGEWGKPEMYLDGDKVIVDHPEIGKFHFYLNSKVEGFQDWLFTENETNMSRLYGGASKTPYTKDGFHEYLIRGKEDAVNPEKKGTKVAAWVTLKVPAGETKEVQCRLIGVEEDKGQGFKDFDKVLKLRAKEEVEFYDEILPENLTKEERRVAIQGYAGLLWSKQFYYYIVDEWRTGDNGAENASPYRMNGRNKDWEHLFARDVLSMPDKWEYPWFASWDSAFHMVAFARVDPHFAKKQLLLFMREWYLHPNGQIPAYEWNFSDVNPPVHAWAVWQTYQILQDMGQPDLEFLEKAVQKLFLNFTWWVNQKDVDGVHLFSGGFLGLDNIGVFDRSQELGDGARLIQADGTAWMGAFCAKMLVMTLELAKTRPVYEDMASKFFEHFVRIARAANEEGGDGLWDDEDCFYYDHLMLKSGDKEPLKVRSMVGLLPLTGVAVLDLEEVKKLPGFEKRLNWFMENQSDLAEYASYCDKERSHAAERLLALPTRERFEAMLDRMLDPEEFLSDHGLRSLSKYHGKHPYSIFWGGEKHSVSYVPGESDGYMFGGNSNWRGPVWFPVNYMVISALRQYQCYYGDAFKVEFPKGSGDLLTLNQVADALTDRLVGLFLPDEDGKRPCFGGLDLYKQGGEWQDLVYFYEYFHGESGIGLGASHQTGWTSLVVPLMCDRAKRLHQTPL</sequence>
<dbReference type="InterPro" id="IPR054491">
    <property type="entry name" value="MGH1-like_GH"/>
</dbReference>
<dbReference type="AlphaFoldDB" id="A0A1M6P7T7"/>
<dbReference type="InterPro" id="IPR031335">
    <property type="entry name" value="Glyco_hydro_63_C"/>
</dbReference>
<evidence type="ECO:0000256" key="4">
    <source>
        <dbReference type="ARBA" id="ARBA00022801"/>
    </source>
</evidence>
<evidence type="ECO:0000256" key="2">
    <source>
        <dbReference type="ARBA" id="ARBA00010833"/>
    </source>
</evidence>
<feature type="domain" description="Mannosylglycerate hydrolase MGH1-like glycoside hydrolase" evidence="13">
    <location>
        <begin position="433"/>
        <end position="653"/>
    </location>
</feature>
<comment type="subcellular location">
    <subcellularLocation>
        <location evidence="1">Endoplasmic reticulum membrane</location>
        <topology evidence="1">Single-pass type II membrane protein</topology>
    </subcellularLocation>
</comment>
<dbReference type="GO" id="GO:0009311">
    <property type="term" value="P:oligosaccharide metabolic process"/>
    <property type="evidence" value="ECO:0007669"/>
    <property type="project" value="InterPro"/>
</dbReference>
<evidence type="ECO:0000313" key="14">
    <source>
        <dbReference type="EMBL" id="SHK04018.1"/>
    </source>
</evidence>
<dbReference type="Pfam" id="PF03200">
    <property type="entry name" value="Glyco_hydro_63"/>
    <property type="match status" value="1"/>
</dbReference>
<evidence type="ECO:0000256" key="7">
    <source>
        <dbReference type="ARBA" id="ARBA00022989"/>
    </source>
</evidence>
<keyword evidence="6" id="KW-0735">Signal-anchor</keyword>
<evidence type="ECO:0000313" key="15">
    <source>
        <dbReference type="Proteomes" id="UP000184510"/>
    </source>
</evidence>
<evidence type="ECO:0000256" key="8">
    <source>
        <dbReference type="ARBA" id="ARBA00023136"/>
    </source>
</evidence>
<dbReference type="GO" id="GO:0006487">
    <property type="term" value="P:protein N-linked glycosylation"/>
    <property type="evidence" value="ECO:0007669"/>
    <property type="project" value="TreeGrafter"/>
</dbReference>